<reference evidence="1" key="1">
    <citation type="submission" date="2018-05" db="EMBL/GenBank/DDBJ databases">
        <title>Draft genome of Mucuna pruriens seed.</title>
        <authorList>
            <person name="Nnadi N.E."/>
            <person name="Vos R."/>
            <person name="Hasami M.H."/>
            <person name="Devisetty U.K."/>
            <person name="Aguiy J.C."/>
        </authorList>
    </citation>
    <scope>NUCLEOTIDE SEQUENCE [LARGE SCALE GENOMIC DNA]</scope>
    <source>
        <strain evidence="1">JCA_2017</strain>
    </source>
</reference>
<protein>
    <submittedName>
        <fullName evidence="1">Copia protein</fullName>
    </submittedName>
</protein>
<dbReference type="Proteomes" id="UP000257109">
    <property type="component" value="Unassembled WGS sequence"/>
</dbReference>
<organism evidence="1 2">
    <name type="scientific">Mucuna pruriens</name>
    <name type="common">Velvet bean</name>
    <name type="synonym">Dolichos pruriens</name>
    <dbReference type="NCBI Taxonomy" id="157652"/>
    <lineage>
        <taxon>Eukaryota</taxon>
        <taxon>Viridiplantae</taxon>
        <taxon>Streptophyta</taxon>
        <taxon>Embryophyta</taxon>
        <taxon>Tracheophyta</taxon>
        <taxon>Spermatophyta</taxon>
        <taxon>Magnoliopsida</taxon>
        <taxon>eudicotyledons</taxon>
        <taxon>Gunneridae</taxon>
        <taxon>Pentapetalae</taxon>
        <taxon>rosids</taxon>
        <taxon>fabids</taxon>
        <taxon>Fabales</taxon>
        <taxon>Fabaceae</taxon>
        <taxon>Papilionoideae</taxon>
        <taxon>50 kb inversion clade</taxon>
        <taxon>NPAAA clade</taxon>
        <taxon>indigoferoid/millettioid clade</taxon>
        <taxon>Phaseoleae</taxon>
        <taxon>Mucuna</taxon>
    </lineage>
</organism>
<sequence length="123" mass="14119">MSGYKEVSERLLPLSQFNSLVCWRSKKQFTVAKSSSEVKYRALGSATCELQWLHYLLQDLEVKCDRQSVIYCDNQSALHIVANLVFHERTKKYLETIVILIVPSGSPTQITERLVFRAGREVP</sequence>
<evidence type="ECO:0000313" key="1">
    <source>
        <dbReference type="EMBL" id="RDX88004.1"/>
    </source>
</evidence>
<keyword evidence="2" id="KW-1185">Reference proteome</keyword>
<feature type="non-terminal residue" evidence="1">
    <location>
        <position position="123"/>
    </location>
</feature>
<name>A0A371GBS3_MUCPR</name>
<gene>
    <name evidence="1" type="primary">GIP</name>
    <name evidence="1" type="ORF">CR513_30465</name>
</gene>
<dbReference type="OrthoDB" id="414945at2759"/>
<dbReference type="AlphaFoldDB" id="A0A371GBS3"/>
<evidence type="ECO:0000313" key="2">
    <source>
        <dbReference type="Proteomes" id="UP000257109"/>
    </source>
</evidence>
<dbReference type="PANTHER" id="PTHR11439">
    <property type="entry name" value="GAG-POL-RELATED RETROTRANSPOSON"/>
    <property type="match status" value="1"/>
</dbReference>
<proteinExistence type="predicted"/>
<dbReference type="PANTHER" id="PTHR11439:SF498">
    <property type="entry name" value="DNAK FAMILY PROTEIN"/>
    <property type="match status" value="1"/>
</dbReference>
<dbReference type="EMBL" id="QJKJ01006077">
    <property type="protein sequence ID" value="RDX88004.1"/>
    <property type="molecule type" value="Genomic_DNA"/>
</dbReference>
<accession>A0A371GBS3</accession>
<comment type="caution">
    <text evidence="1">The sequence shown here is derived from an EMBL/GenBank/DDBJ whole genome shotgun (WGS) entry which is preliminary data.</text>
</comment>
<feature type="non-terminal residue" evidence="1">
    <location>
        <position position="1"/>
    </location>
</feature>
<dbReference type="STRING" id="157652.A0A371GBS3"/>
<dbReference type="CDD" id="cd09272">
    <property type="entry name" value="RNase_HI_RT_Ty1"/>
    <property type="match status" value="1"/>
</dbReference>